<protein>
    <recommendedName>
        <fullName evidence="4">Type II secretion system protein I</fullName>
    </recommendedName>
</protein>
<accession>A0A1R4B148</accession>
<keyword evidence="3" id="KW-1185">Reference proteome</keyword>
<proteinExistence type="predicted"/>
<keyword evidence="1" id="KW-0472">Membrane</keyword>
<dbReference type="InterPro" id="IPR012902">
    <property type="entry name" value="N_methyl_site"/>
</dbReference>
<keyword evidence="1" id="KW-0812">Transmembrane</keyword>
<name>A0A1R4B148_9VIBR</name>
<dbReference type="RefSeq" id="WP_077312131.1">
    <property type="nucleotide sequence ID" value="NZ_AP024887.1"/>
</dbReference>
<dbReference type="Proteomes" id="UP000189475">
    <property type="component" value="Unassembled WGS sequence"/>
</dbReference>
<evidence type="ECO:0008006" key="4">
    <source>
        <dbReference type="Google" id="ProtNLM"/>
    </source>
</evidence>
<dbReference type="EMBL" id="FUFT01000002">
    <property type="protein sequence ID" value="SJL82645.1"/>
    <property type="molecule type" value="Genomic_DNA"/>
</dbReference>
<feature type="transmembrane region" description="Helical" evidence="1">
    <location>
        <begin position="12"/>
        <end position="33"/>
    </location>
</feature>
<evidence type="ECO:0000313" key="3">
    <source>
        <dbReference type="Proteomes" id="UP000189475"/>
    </source>
</evidence>
<dbReference type="STRING" id="1918946.VPAL9027_00576"/>
<sequence length="140" mass="15764">MSLNGVRTSGISLLEVLVVMVIMSMSTLGLLALHQQISQAAHLTEQSLKAEQLATQQLVQWQKKSLTADSGVPWQDGAKQTGEYDMQWWVTQPINLDSYLIKLEVSWESAEEDKRYSLHFMTIYTYVGLSMITAPEVLTD</sequence>
<reference evidence="2 3" key="1">
    <citation type="submission" date="2017-02" db="EMBL/GenBank/DDBJ databases">
        <authorList>
            <person name="Peterson S.W."/>
        </authorList>
    </citation>
    <scope>NUCLEOTIDE SEQUENCE [LARGE SCALE GENOMIC DNA]</scope>
    <source>
        <strain evidence="2 3">CECT 9027</strain>
    </source>
</reference>
<evidence type="ECO:0000313" key="2">
    <source>
        <dbReference type="EMBL" id="SJL82645.1"/>
    </source>
</evidence>
<evidence type="ECO:0000256" key="1">
    <source>
        <dbReference type="SAM" id="Phobius"/>
    </source>
</evidence>
<gene>
    <name evidence="2" type="ORF">VPAL9027_00576</name>
</gene>
<dbReference type="AlphaFoldDB" id="A0A1R4B148"/>
<organism evidence="2 3">
    <name type="scientific">Vibrio palustris</name>
    <dbReference type="NCBI Taxonomy" id="1918946"/>
    <lineage>
        <taxon>Bacteria</taxon>
        <taxon>Pseudomonadati</taxon>
        <taxon>Pseudomonadota</taxon>
        <taxon>Gammaproteobacteria</taxon>
        <taxon>Vibrionales</taxon>
        <taxon>Vibrionaceae</taxon>
        <taxon>Vibrio</taxon>
    </lineage>
</organism>
<keyword evidence="1" id="KW-1133">Transmembrane helix</keyword>
<dbReference type="PROSITE" id="PS00409">
    <property type="entry name" value="PROKAR_NTER_METHYL"/>
    <property type="match status" value="1"/>
</dbReference>